<proteinExistence type="predicted"/>
<feature type="non-terminal residue" evidence="1">
    <location>
        <position position="101"/>
    </location>
</feature>
<dbReference type="AlphaFoldDB" id="A0ABD2ANM8"/>
<evidence type="ECO:0000313" key="2">
    <source>
        <dbReference type="Proteomes" id="UP001607302"/>
    </source>
</evidence>
<organism evidence="1 2">
    <name type="scientific">Vespula squamosa</name>
    <name type="common">Southern yellow jacket</name>
    <name type="synonym">Wasp</name>
    <dbReference type="NCBI Taxonomy" id="30214"/>
    <lineage>
        <taxon>Eukaryota</taxon>
        <taxon>Metazoa</taxon>
        <taxon>Ecdysozoa</taxon>
        <taxon>Arthropoda</taxon>
        <taxon>Hexapoda</taxon>
        <taxon>Insecta</taxon>
        <taxon>Pterygota</taxon>
        <taxon>Neoptera</taxon>
        <taxon>Endopterygota</taxon>
        <taxon>Hymenoptera</taxon>
        <taxon>Apocrita</taxon>
        <taxon>Aculeata</taxon>
        <taxon>Vespoidea</taxon>
        <taxon>Vespidae</taxon>
        <taxon>Vespinae</taxon>
        <taxon>Vespula</taxon>
    </lineage>
</organism>
<sequence>MIPRERRNEQKNDLLLRHAATEPMLFDAKPKAVKVLRRLLVGIQRRTDPVTVGSTSVTIKGLFLLLLDEGNDSENEKKKIIINMKKKKIKKGIEKKIKLKE</sequence>
<comment type="caution">
    <text evidence="1">The sequence shown here is derived from an EMBL/GenBank/DDBJ whole genome shotgun (WGS) entry which is preliminary data.</text>
</comment>
<gene>
    <name evidence="1" type="ORF">V1478_009082</name>
</gene>
<dbReference type="Proteomes" id="UP001607302">
    <property type="component" value="Unassembled WGS sequence"/>
</dbReference>
<keyword evidence="2" id="KW-1185">Reference proteome</keyword>
<accession>A0ABD2ANM8</accession>
<dbReference type="EMBL" id="JAUDFV010000141">
    <property type="protein sequence ID" value="KAL2722219.1"/>
    <property type="molecule type" value="Genomic_DNA"/>
</dbReference>
<reference evidence="1 2" key="1">
    <citation type="journal article" date="2024" name="Ann. Entomol. Soc. Am.">
        <title>Genomic analyses of the southern and eastern yellowjacket wasps (Hymenoptera: Vespidae) reveal evolutionary signatures of social life.</title>
        <authorList>
            <person name="Catto M.A."/>
            <person name="Caine P.B."/>
            <person name="Orr S.E."/>
            <person name="Hunt B.G."/>
            <person name="Goodisman M.A.D."/>
        </authorList>
    </citation>
    <scope>NUCLEOTIDE SEQUENCE [LARGE SCALE GENOMIC DNA]</scope>
    <source>
        <strain evidence="1">233</strain>
        <tissue evidence="1">Head and thorax</tissue>
    </source>
</reference>
<protein>
    <submittedName>
        <fullName evidence="1">Uncharacterized protein</fullName>
    </submittedName>
</protein>
<name>A0ABD2ANM8_VESSQ</name>
<evidence type="ECO:0000313" key="1">
    <source>
        <dbReference type="EMBL" id="KAL2722219.1"/>
    </source>
</evidence>